<feature type="domain" description="DUF3857" evidence="2">
    <location>
        <begin position="93"/>
        <end position="247"/>
    </location>
</feature>
<dbReference type="Pfam" id="PF12969">
    <property type="entry name" value="DUF3857"/>
    <property type="match status" value="1"/>
</dbReference>
<gene>
    <name evidence="3" type="ORF">HYN59_16490</name>
</gene>
<dbReference type="Gene3D" id="2.60.40.3140">
    <property type="match status" value="1"/>
</dbReference>
<dbReference type="EMBL" id="CP029186">
    <property type="protein sequence ID" value="AWH86608.1"/>
    <property type="molecule type" value="Genomic_DNA"/>
</dbReference>
<dbReference type="AlphaFoldDB" id="A0A2S1R1Q6"/>
<dbReference type="InterPro" id="IPR002931">
    <property type="entry name" value="Transglutaminase-like"/>
</dbReference>
<dbReference type="KEGG" id="falb:HYN59_16490"/>
<proteinExistence type="predicted"/>
<evidence type="ECO:0008006" key="5">
    <source>
        <dbReference type="Google" id="ProtNLM"/>
    </source>
</evidence>
<sequence length="668" mass="76936">MTRCTAFARYILTGQYPRLNAMIQMYLSRLNKFLMVLLPLLALQASAQEKPGSFSEYKKMYADVNELIISDKSSYDIFVEDKKLRVLRSKYYESMIMSENGIQNNEEDFSYSELVKLKEYEAFSIVNDKGKERKIKVTQTNEKQSRQNGVFYNDVKERQLIFPNLEAGARKVYSVQTEFLDPFLLQSYIFGSGYPMLDSTLEVRADKDITIGYRIFNDPDNTIEFSKSEKKGKFIYRWTLKNVKAIKMEPNNPGFRYFIPHINIYVKDYTVDSKKINVLDNTEKLYDYYKAFTKNLNKTEDTELKAITAELVAGLTVDNEKVKKIFYWVKDNIKYIAFENGYEGFIPREAALVCKRKFGDCKDMASITSAMAHYAGVKNVTVSWVGTRDIPYSYEELSTPAVDNHMIAVYNDNGNYIFLDATDRETRYGIPTAFIQGKEVLISNGDTYKIIRVPVVAAENNEAAGVIKLSLDKEKIVGSGAFSYSGYSRSNILSQLGDASGKTRFEMIKSLVLMGSNKFYLKDYTEANIQDRDKPYQVNFNFELDDYAIQVDKELYINLCMDHTYEKLTLEPDRVTSYDLDYLSSENVIYNLEIPKNYSVKYLPDNFSLDNDVMKADFKYTNSGGIISLAAKIQIKKILLEKADFALWTETIKKLKSAYTQTLILIEK</sequence>
<evidence type="ECO:0000259" key="2">
    <source>
        <dbReference type="Pfam" id="PF12969"/>
    </source>
</evidence>
<evidence type="ECO:0000313" key="4">
    <source>
        <dbReference type="Proteomes" id="UP000244929"/>
    </source>
</evidence>
<accession>A0A2S1R1Q6</accession>
<evidence type="ECO:0000259" key="1">
    <source>
        <dbReference type="Pfam" id="PF01841"/>
    </source>
</evidence>
<reference evidence="3 4" key="1">
    <citation type="submission" date="2018-04" db="EMBL/GenBank/DDBJ databases">
        <title>Genome sequencing of Flavobacterium sp. HYN0059.</title>
        <authorList>
            <person name="Yi H."/>
            <person name="Baek C."/>
        </authorList>
    </citation>
    <scope>NUCLEOTIDE SEQUENCE [LARGE SCALE GENOMIC DNA]</scope>
    <source>
        <strain evidence="3 4">HYN0059</strain>
    </source>
</reference>
<dbReference type="InterPro" id="IPR038765">
    <property type="entry name" value="Papain-like_cys_pep_sf"/>
</dbReference>
<dbReference type="Gene3D" id="2.60.120.1130">
    <property type="match status" value="1"/>
</dbReference>
<dbReference type="InterPro" id="IPR024618">
    <property type="entry name" value="DUF3857"/>
</dbReference>
<name>A0A2S1R1Q6_9FLAO</name>
<evidence type="ECO:0000313" key="3">
    <source>
        <dbReference type="EMBL" id="AWH86608.1"/>
    </source>
</evidence>
<dbReference type="Gene3D" id="3.10.620.30">
    <property type="match status" value="1"/>
</dbReference>
<dbReference type="Pfam" id="PF01841">
    <property type="entry name" value="Transglut_core"/>
    <property type="match status" value="1"/>
</dbReference>
<dbReference type="OrthoDB" id="8595007at2"/>
<feature type="domain" description="Transglutaminase-like" evidence="1">
    <location>
        <begin position="306"/>
        <end position="404"/>
    </location>
</feature>
<dbReference type="Proteomes" id="UP000244929">
    <property type="component" value="Chromosome"/>
</dbReference>
<dbReference type="SUPFAM" id="SSF54001">
    <property type="entry name" value="Cysteine proteinases"/>
    <property type="match status" value="1"/>
</dbReference>
<keyword evidence="4" id="KW-1185">Reference proteome</keyword>
<organism evidence="3 4">
    <name type="scientific">Flavobacterium album</name>
    <dbReference type="NCBI Taxonomy" id="2175091"/>
    <lineage>
        <taxon>Bacteria</taxon>
        <taxon>Pseudomonadati</taxon>
        <taxon>Bacteroidota</taxon>
        <taxon>Flavobacteriia</taxon>
        <taxon>Flavobacteriales</taxon>
        <taxon>Flavobacteriaceae</taxon>
        <taxon>Flavobacterium</taxon>
    </lineage>
</organism>
<protein>
    <recommendedName>
        <fullName evidence="5">Transglutaminase</fullName>
    </recommendedName>
</protein>